<accession>A0ABS9CR63</accession>
<dbReference type="PANTHER" id="PTHR34978:SF3">
    <property type="entry name" value="SLR0241 PROTEIN"/>
    <property type="match status" value="1"/>
</dbReference>
<feature type="region of interest" description="Disordered" evidence="2">
    <location>
        <begin position="314"/>
        <end position="338"/>
    </location>
</feature>
<keyword evidence="3" id="KW-0812">Transmembrane</keyword>
<dbReference type="CDD" id="cd07341">
    <property type="entry name" value="M56_BlaR1_MecR1_like"/>
    <property type="match status" value="1"/>
</dbReference>
<feature type="transmembrane region" description="Helical" evidence="3">
    <location>
        <begin position="294"/>
        <end position="316"/>
    </location>
</feature>
<dbReference type="InterPro" id="IPR008756">
    <property type="entry name" value="Peptidase_M56"/>
</dbReference>
<dbReference type="EMBL" id="JAFBIT010000002">
    <property type="protein sequence ID" value="MCF2652637.1"/>
    <property type="molecule type" value="Genomic_DNA"/>
</dbReference>
<proteinExistence type="predicted"/>
<evidence type="ECO:0000313" key="5">
    <source>
        <dbReference type="EMBL" id="MCF2652637.1"/>
    </source>
</evidence>
<feature type="coiled-coil region" evidence="1">
    <location>
        <begin position="527"/>
        <end position="554"/>
    </location>
</feature>
<dbReference type="Pfam" id="PF05569">
    <property type="entry name" value="Peptidase_M56"/>
    <property type="match status" value="1"/>
</dbReference>
<keyword evidence="3" id="KW-0472">Membrane</keyword>
<dbReference type="RefSeq" id="WP_235323670.1">
    <property type="nucleotide sequence ID" value="NZ_JAFBIT010000002.1"/>
</dbReference>
<evidence type="ECO:0000256" key="3">
    <source>
        <dbReference type="SAM" id="Phobius"/>
    </source>
</evidence>
<dbReference type="InterPro" id="IPR052173">
    <property type="entry name" value="Beta-lactam_resp_regulator"/>
</dbReference>
<keyword evidence="3" id="KW-1133">Transmembrane helix</keyword>
<sequence length="660" mass="73367">MNTLIFMTVSASLLLLAAFALRALFGRVLPRRAFMALWCAASVRLLVPLEIALPVSVFALFAQRTPAAQTVQIPSVPVTTIAPIATPAPSSAAPVTTAAPVVVPAAEPLQFTDVLPWIWVAGAVLMASALLFVHLREQYRCRFMMRDFEAEALVPHRVRVYRCAAVSAPYVTGLLRPQILLPAEFDKADLQPVLAHELAHIRGLDILKKMLFAAALCVNWFNPLVWVMVRLAGRDLELLCDERALREQDAPARAAYAHALLNAEERRSVFTLGFKSDTEVRIMNVLKGKKHNRLTALLSVLLVLLTVAACTSTPMAQETTPEPHSDATIGGADAPETENLSVTGDDPIVALFTENDKFQLGDYKWGLSQDEVMEISQRKLVFRFENPDTDLWCGSLPAELFGYSGTLEFSFRQDSLFQIDFLFDSVYNRQEEIFVAAYSTLSAAFGDPRTIKVHAPGVPSGEAPAINDWYKDGTKICLTCDLTEIQNGNWQKIRFVIQDSDFVEQWNADLRANPTPTPSPEKVLAEAEDFKQEIDALTTQIEALEMQRDHYVQLMEARLEEAAQKDAYRDAAAEQLGEGATDYALEQQATILYGSDILKAMQEQIPNTEGVVCRRITVKRTSDDSVVGELVVPADAWQDYYQKVQSAFYWDGIYFSVTYA</sequence>
<comment type="caution">
    <text evidence="5">The sequence shown here is derived from an EMBL/GenBank/DDBJ whole genome shotgun (WGS) entry which is preliminary data.</text>
</comment>
<protein>
    <submittedName>
        <fullName evidence="5">M56 family metallopeptidase</fullName>
    </submittedName>
</protein>
<feature type="transmembrane region" description="Helical" evidence="3">
    <location>
        <begin position="6"/>
        <end position="25"/>
    </location>
</feature>
<keyword evidence="6" id="KW-1185">Reference proteome</keyword>
<keyword evidence="1" id="KW-0175">Coiled coil</keyword>
<evidence type="ECO:0000256" key="1">
    <source>
        <dbReference type="SAM" id="Coils"/>
    </source>
</evidence>
<reference evidence="5 6" key="1">
    <citation type="submission" date="2020-12" db="EMBL/GenBank/DDBJ databases">
        <title>Whole genome sequences of gut porcine anaerobes.</title>
        <authorList>
            <person name="Kubasova T."/>
            <person name="Jahodarova E."/>
            <person name="Rychlik I."/>
        </authorList>
    </citation>
    <scope>NUCLEOTIDE SEQUENCE [LARGE SCALE GENOMIC DNA]</scope>
    <source>
        <strain evidence="5 6">An867</strain>
    </source>
</reference>
<feature type="transmembrane region" description="Helical" evidence="3">
    <location>
        <begin position="117"/>
        <end position="135"/>
    </location>
</feature>
<dbReference type="PANTHER" id="PTHR34978">
    <property type="entry name" value="POSSIBLE SENSOR-TRANSDUCER PROTEIN BLAR"/>
    <property type="match status" value="1"/>
</dbReference>
<organism evidence="5 6">
    <name type="scientific">Anaeromassilibacillus senegalensis</name>
    <dbReference type="NCBI Taxonomy" id="1673717"/>
    <lineage>
        <taxon>Bacteria</taxon>
        <taxon>Bacillati</taxon>
        <taxon>Bacillota</taxon>
        <taxon>Clostridia</taxon>
        <taxon>Eubacteriales</taxon>
        <taxon>Acutalibacteraceae</taxon>
        <taxon>Anaeromassilibacillus</taxon>
    </lineage>
</organism>
<gene>
    <name evidence="5" type="ORF">JQM67_08485</name>
</gene>
<name>A0ABS9CR63_9FIRM</name>
<feature type="transmembrane region" description="Helical" evidence="3">
    <location>
        <begin position="37"/>
        <end position="61"/>
    </location>
</feature>
<feature type="domain" description="Peptidase M56" evidence="4">
    <location>
        <begin position="4"/>
        <end position="270"/>
    </location>
</feature>
<evidence type="ECO:0000313" key="6">
    <source>
        <dbReference type="Proteomes" id="UP001299220"/>
    </source>
</evidence>
<evidence type="ECO:0000256" key="2">
    <source>
        <dbReference type="SAM" id="MobiDB-lite"/>
    </source>
</evidence>
<dbReference type="Proteomes" id="UP001299220">
    <property type="component" value="Unassembled WGS sequence"/>
</dbReference>
<evidence type="ECO:0000259" key="4">
    <source>
        <dbReference type="Pfam" id="PF05569"/>
    </source>
</evidence>